<dbReference type="Proteomes" id="UP000625804">
    <property type="component" value="Unassembled WGS sequence"/>
</dbReference>
<feature type="transmembrane region" description="Helical" evidence="1">
    <location>
        <begin position="5"/>
        <end position="23"/>
    </location>
</feature>
<keyword evidence="1" id="KW-1133">Transmembrane helix</keyword>
<reference evidence="2" key="1">
    <citation type="submission" date="2020-06" db="EMBL/GenBank/DDBJ databases">
        <title>A novel thermopfilic bacterium from Erzurum, Turkey.</title>
        <authorList>
            <person name="Adiguzel A."/>
            <person name="Ay H."/>
            <person name="Baltaci M.O."/>
        </authorList>
    </citation>
    <scope>NUCLEOTIDE SEQUENCE</scope>
    <source>
        <strain evidence="2">P2</strain>
    </source>
</reference>
<protein>
    <submittedName>
        <fullName evidence="2">Uncharacterized protein</fullName>
    </submittedName>
</protein>
<dbReference type="RefSeq" id="WP_173729431.1">
    <property type="nucleotide sequence ID" value="NZ_JABTTE010000001.1"/>
</dbReference>
<keyword evidence="1" id="KW-0472">Membrane</keyword>
<evidence type="ECO:0000313" key="3">
    <source>
        <dbReference type="Proteomes" id="UP000625804"/>
    </source>
</evidence>
<sequence length="141" mass="15914">MTKLAFYFTLICSLTGMMLFMPANPQFWGFYSFALVVHVLFGFGLLLFIGIVTFTHVKKGFKQMSKGHKSEKSFTGLWYFVTILIALGTGIFIGIRSGYALDWVVPVHLVAGFWCFLLSCKHSLKKGRKNILSQKSLENVS</sequence>
<feature type="transmembrane region" description="Helical" evidence="1">
    <location>
        <begin position="76"/>
        <end position="95"/>
    </location>
</feature>
<proteinExistence type="predicted"/>
<evidence type="ECO:0000256" key="1">
    <source>
        <dbReference type="SAM" id="Phobius"/>
    </source>
</evidence>
<evidence type="ECO:0000313" key="2">
    <source>
        <dbReference type="EMBL" id="NSL50226.1"/>
    </source>
</evidence>
<feature type="transmembrane region" description="Helical" evidence="1">
    <location>
        <begin position="29"/>
        <end position="55"/>
    </location>
</feature>
<dbReference type="EMBL" id="JABTTE010000001">
    <property type="protein sequence ID" value="NSL50226.1"/>
    <property type="molecule type" value="Genomic_DNA"/>
</dbReference>
<gene>
    <name evidence="2" type="ORF">HR057_00430</name>
</gene>
<organism evidence="2 3">
    <name type="scientific">Calidifontibacillus erzurumensis</name>
    <dbReference type="NCBI Taxonomy" id="2741433"/>
    <lineage>
        <taxon>Bacteria</taxon>
        <taxon>Bacillati</taxon>
        <taxon>Bacillota</taxon>
        <taxon>Bacilli</taxon>
        <taxon>Bacillales</taxon>
        <taxon>Bacillaceae</taxon>
        <taxon>Calidifontibacillus/Schinkia group</taxon>
        <taxon>Calidifontibacillus</taxon>
    </lineage>
</organism>
<name>A0A8J8K6Z4_9BACI</name>
<accession>A0A8J8K6Z4</accession>
<keyword evidence="3" id="KW-1185">Reference proteome</keyword>
<keyword evidence="1" id="KW-0812">Transmembrane</keyword>
<dbReference type="AlphaFoldDB" id="A0A8J8K6Z4"/>
<feature type="transmembrane region" description="Helical" evidence="1">
    <location>
        <begin position="101"/>
        <end position="120"/>
    </location>
</feature>
<comment type="caution">
    <text evidence="2">The sequence shown here is derived from an EMBL/GenBank/DDBJ whole genome shotgun (WGS) entry which is preliminary data.</text>
</comment>